<evidence type="ECO:0000313" key="1">
    <source>
        <dbReference type="Ensembl" id="ENSTMTP00000025316.1"/>
    </source>
</evidence>
<dbReference type="InParanoid" id="A0A674JU07"/>
<dbReference type="AlphaFoldDB" id="A0A674JU07"/>
<evidence type="ECO:0008006" key="3">
    <source>
        <dbReference type="Google" id="ProtNLM"/>
    </source>
</evidence>
<organism evidence="1 2">
    <name type="scientific">Terrapene triunguis</name>
    <name type="common">Three-toed box turtle</name>
    <dbReference type="NCBI Taxonomy" id="2587831"/>
    <lineage>
        <taxon>Eukaryota</taxon>
        <taxon>Metazoa</taxon>
        <taxon>Chordata</taxon>
        <taxon>Craniata</taxon>
        <taxon>Vertebrata</taxon>
        <taxon>Euteleostomi</taxon>
        <taxon>Archelosauria</taxon>
        <taxon>Testudinata</taxon>
        <taxon>Testudines</taxon>
        <taxon>Cryptodira</taxon>
        <taxon>Durocryptodira</taxon>
        <taxon>Testudinoidea</taxon>
        <taxon>Emydidae</taxon>
        <taxon>Terrapene</taxon>
    </lineage>
</organism>
<keyword evidence="2" id="KW-1185">Reference proteome</keyword>
<sequence>LRTWVQFSALSQTSGVTLGKSVSLSEDTLHSPIFIQEPYDTTYSIGSEDPEILLNCTAKGYPLPYYR</sequence>
<proteinExistence type="predicted"/>
<accession>A0A674JU07</accession>
<dbReference type="Proteomes" id="UP000472274">
    <property type="component" value="Unplaced"/>
</dbReference>
<reference evidence="1" key="2">
    <citation type="submission" date="2025-09" db="UniProtKB">
        <authorList>
            <consortium name="Ensembl"/>
        </authorList>
    </citation>
    <scope>IDENTIFICATION</scope>
</reference>
<name>A0A674JU07_9SAUR</name>
<evidence type="ECO:0000313" key="2">
    <source>
        <dbReference type="Proteomes" id="UP000472274"/>
    </source>
</evidence>
<dbReference type="Ensembl" id="ENSTMTT00000026221.1">
    <property type="protein sequence ID" value="ENSTMTP00000025316.1"/>
    <property type="gene ID" value="ENSTMTG00000018456.1"/>
</dbReference>
<protein>
    <recommendedName>
        <fullName evidence="3">Ig-like domain-containing protein</fullName>
    </recommendedName>
</protein>
<reference evidence="1" key="1">
    <citation type="submission" date="2025-08" db="UniProtKB">
        <authorList>
            <consortium name="Ensembl"/>
        </authorList>
    </citation>
    <scope>IDENTIFICATION</scope>
</reference>